<dbReference type="PROSITE" id="PS50835">
    <property type="entry name" value="IG_LIKE"/>
    <property type="match status" value="3"/>
</dbReference>
<dbReference type="Pfam" id="PF13895">
    <property type="entry name" value="Ig_2"/>
    <property type="match status" value="1"/>
</dbReference>
<evidence type="ECO:0000256" key="7">
    <source>
        <dbReference type="SAM" id="MobiDB-lite"/>
    </source>
</evidence>
<dbReference type="SUPFAM" id="SSF48726">
    <property type="entry name" value="Immunoglobulin"/>
    <property type="match status" value="4"/>
</dbReference>
<dbReference type="KEGG" id="rno:81613"/>
<dbReference type="CDD" id="cd05774">
    <property type="entry name" value="IgV_CEACAM_D1"/>
    <property type="match status" value="1"/>
</dbReference>
<comment type="similarity">
    <text evidence="6">Belongs to the immunoglobulin superfamily. CEA family.</text>
</comment>
<dbReference type="GeneID" id="81613"/>
<dbReference type="FunFam" id="2.60.40.10:FF:000517">
    <property type="entry name" value="Carcinoembryonic antigen-related cell adhesion molecule 1"/>
    <property type="match status" value="1"/>
</dbReference>
<dbReference type="RGD" id="67396">
    <property type="gene designation" value="Ceacam1"/>
</dbReference>
<keyword evidence="8" id="KW-0472">Membrane</keyword>
<keyword evidence="1 9" id="KW-0732">Signal</keyword>
<accession>A6J963</accession>
<organism evidence="11">
    <name type="scientific">Rattus norvegicus</name>
    <name type="common">Rat</name>
    <dbReference type="NCBI Taxonomy" id="10116"/>
    <lineage>
        <taxon>Eukaryota</taxon>
        <taxon>Metazoa</taxon>
        <taxon>Chordata</taxon>
        <taxon>Craniata</taxon>
        <taxon>Vertebrata</taxon>
        <taxon>Euteleostomi</taxon>
        <taxon>Mammalia</taxon>
        <taxon>Eutheria</taxon>
        <taxon>Euarchontoglires</taxon>
        <taxon>Glires</taxon>
        <taxon>Rodentia</taxon>
        <taxon>Myomorpha</taxon>
        <taxon>Muroidea</taxon>
        <taxon>Muridae</taxon>
        <taxon>Murinae</taxon>
        <taxon>Rattus</taxon>
    </lineage>
</organism>
<dbReference type="SMR" id="A6J963"/>
<dbReference type="PANTHER" id="PTHR44427">
    <property type="entry name" value="CARCINOEMBRYONIC ANTIGEN-RELATED CELL ADHESION MOLECULE 19"/>
    <property type="match status" value="1"/>
</dbReference>
<dbReference type="InterPro" id="IPR003598">
    <property type="entry name" value="Ig_sub2"/>
</dbReference>
<dbReference type="CDD" id="cd05740">
    <property type="entry name" value="IgI_hCEACAM_2_4_6_like"/>
    <property type="match status" value="2"/>
</dbReference>
<dbReference type="CDD" id="cd20948">
    <property type="entry name" value="IgC2_CEACAM5-like"/>
    <property type="match status" value="1"/>
</dbReference>
<dbReference type="SMART" id="SM00409">
    <property type="entry name" value="IG"/>
    <property type="match status" value="4"/>
</dbReference>
<dbReference type="GO" id="GO:0008285">
    <property type="term" value="P:negative regulation of cell population proliferation"/>
    <property type="evidence" value="ECO:0007669"/>
    <property type="project" value="UniProtKB-ARBA"/>
</dbReference>
<evidence type="ECO:0000256" key="8">
    <source>
        <dbReference type="SAM" id="Phobius"/>
    </source>
</evidence>
<evidence type="ECO:0000256" key="3">
    <source>
        <dbReference type="ARBA" id="ARBA00023157"/>
    </source>
</evidence>
<feature type="compositionally biased region" description="Polar residues" evidence="7">
    <location>
        <begin position="489"/>
        <end position="512"/>
    </location>
</feature>
<dbReference type="InterPro" id="IPR007110">
    <property type="entry name" value="Ig-like_dom"/>
</dbReference>
<dbReference type="Pfam" id="PF07686">
    <property type="entry name" value="V-set"/>
    <property type="match status" value="1"/>
</dbReference>
<dbReference type="InterPro" id="IPR050831">
    <property type="entry name" value="CEA_cell_adhesion"/>
</dbReference>
<evidence type="ECO:0000256" key="5">
    <source>
        <dbReference type="ARBA" id="ARBA00023319"/>
    </source>
</evidence>
<reference evidence="11" key="2">
    <citation type="submission" date="2005-09" db="EMBL/GenBank/DDBJ databases">
        <authorList>
            <person name="Mural R.J."/>
            <person name="Li P.W."/>
            <person name="Adams M.D."/>
            <person name="Amanatides P.G."/>
            <person name="Baden-Tillson H."/>
            <person name="Barnstead M."/>
            <person name="Chin S.H."/>
            <person name="Dew I."/>
            <person name="Evans C.A."/>
            <person name="Ferriera S."/>
            <person name="Flanigan M."/>
            <person name="Fosler C."/>
            <person name="Glodek A."/>
            <person name="Gu Z."/>
            <person name="Holt R.A."/>
            <person name="Jennings D."/>
            <person name="Kraft C.L."/>
            <person name="Lu F."/>
            <person name="Nguyen T."/>
            <person name="Nusskern D.R."/>
            <person name="Pfannkoch C.M."/>
            <person name="Sitter C."/>
            <person name="Sutton G.G."/>
            <person name="Venter J.C."/>
            <person name="Wang Z."/>
            <person name="Woodage T."/>
            <person name="Zheng X.H."/>
            <person name="Zhong F."/>
        </authorList>
    </citation>
    <scope>NUCLEOTIDE SEQUENCE</scope>
    <source>
        <strain evidence="11">BN</strain>
    </source>
</reference>
<dbReference type="EMBL" id="CH473979">
    <property type="protein sequence ID" value="EDM08019.1"/>
    <property type="molecule type" value="Genomic_DNA"/>
</dbReference>
<evidence type="ECO:0000256" key="4">
    <source>
        <dbReference type="ARBA" id="ARBA00023180"/>
    </source>
</evidence>
<feature type="domain" description="Ig-like" evidence="10">
    <location>
        <begin position="325"/>
        <end position="403"/>
    </location>
</feature>
<feature type="domain" description="Ig-like" evidence="10">
    <location>
        <begin position="147"/>
        <end position="232"/>
    </location>
</feature>
<evidence type="ECO:0000313" key="12">
    <source>
        <dbReference type="RGD" id="67396"/>
    </source>
</evidence>
<dbReference type="PANTHER" id="PTHR44427:SF1">
    <property type="entry name" value="CARCINOEMBRYONIC ANTIGEN-RELATED CELL ADHESION MOLECULE 1"/>
    <property type="match status" value="1"/>
</dbReference>
<dbReference type="InterPro" id="IPR013106">
    <property type="entry name" value="Ig_V-set"/>
</dbReference>
<gene>
    <name evidence="12" type="primary">Ceacam1</name>
    <name evidence="11" type="ORF">rCG_54207</name>
</gene>
<proteinExistence type="inferred from homology"/>
<feature type="signal peptide" evidence="9">
    <location>
        <begin position="1"/>
        <end position="34"/>
    </location>
</feature>
<keyword evidence="2" id="KW-0677">Repeat</keyword>
<dbReference type="OMA" id="YTCSVYN"/>
<dbReference type="SMART" id="SM00408">
    <property type="entry name" value="IGc2"/>
    <property type="match status" value="3"/>
</dbReference>
<dbReference type="Pfam" id="PF13927">
    <property type="entry name" value="Ig_3"/>
    <property type="match status" value="2"/>
</dbReference>
<dbReference type="InterPro" id="IPR013783">
    <property type="entry name" value="Ig-like_fold"/>
</dbReference>
<keyword evidence="3" id="KW-1015">Disulfide bond</keyword>
<evidence type="ECO:0000256" key="6">
    <source>
        <dbReference type="ARBA" id="ARBA00038222"/>
    </source>
</evidence>
<evidence type="ECO:0000313" key="11">
    <source>
        <dbReference type="EMBL" id="EDM08019.1"/>
    </source>
</evidence>
<dbReference type="InterPro" id="IPR036179">
    <property type="entry name" value="Ig-like_dom_sf"/>
</dbReference>
<evidence type="ECO:0000256" key="1">
    <source>
        <dbReference type="ARBA" id="ARBA00022729"/>
    </source>
</evidence>
<evidence type="ECO:0000259" key="10">
    <source>
        <dbReference type="PROSITE" id="PS50835"/>
    </source>
</evidence>
<feature type="transmembrane region" description="Helical" evidence="8">
    <location>
        <begin position="425"/>
        <end position="448"/>
    </location>
</feature>
<keyword evidence="5" id="KW-0393">Immunoglobulin domain</keyword>
<evidence type="ECO:0000256" key="9">
    <source>
        <dbReference type="SAM" id="SignalP"/>
    </source>
</evidence>
<dbReference type="AlphaFoldDB" id="A6J963"/>
<dbReference type="OrthoDB" id="6159398at2759"/>
<dbReference type="RefSeq" id="NP_001029032.1">
    <property type="nucleotide sequence ID" value="NM_001033860.1"/>
</dbReference>
<dbReference type="FunFam" id="2.60.40.10:FF:000244">
    <property type="entry name" value="carcinoembryonic antigen-related cell adhesion molecule 16"/>
    <property type="match status" value="2"/>
</dbReference>
<feature type="compositionally biased region" description="Basic and acidic residues" evidence="7">
    <location>
        <begin position="456"/>
        <end position="466"/>
    </location>
</feature>
<protein>
    <submittedName>
        <fullName evidence="11">RCG54207, isoform CRA_b</fullName>
    </submittedName>
</protein>
<feature type="chain" id="PRO_5039906036" evidence="9">
    <location>
        <begin position="35"/>
        <end position="519"/>
    </location>
</feature>
<keyword evidence="8" id="KW-0812">Transmembrane</keyword>
<feature type="region of interest" description="Disordered" evidence="7">
    <location>
        <begin position="455"/>
        <end position="519"/>
    </location>
</feature>
<feature type="domain" description="Ig-like" evidence="10">
    <location>
        <begin position="237"/>
        <end position="317"/>
    </location>
</feature>
<keyword evidence="4" id="KW-0325">Glycoprotein</keyword>
<dbReference type="InterPro" id="IPR003599">
    <property type="entry name" value="Ig_sub"/>
</dbReference>
<keyword evidence="8" id="KW-1133">Transmembrane helix</keyword>
<name>A6J963_RAT</name>
<reference evidence="11" key="1">
    <citation type="journal article" date="2005" name="Genome Res.">
        <title>Gene and alternative splicing annotation with AIR.</title>
        <authorList>
            <person name="Florea L."/>
            <person name="Di Francesco V."/>
            <person name="Miller J."/>
            <person name="Turner R."/>
            <person name="Yao A."/>
            <person name="Harris M."/>
            <person name="Walenz B."/>
            <person name="Mobarry C."/>
            <person name="Merkulov G.V."/>
            <person name="Charlab R."/>
            <person name="Dew I."/>
            <person name="Deng Z."/>
            <person name="Istrail S."/>
            <person name="Li P."/>
            <person name="Sutton G."/>
        </authorList>
    </citation>
    <scope>NUCLEOTIDE SEQUENCE</scope>
    <source>
        <strain evidence="11">BN</strain>
    </source>
</reference>
<sequence length="519" mass="57410">MELASARLLRGQIPWRGLLLTASLLTYWSPLTTAQVTVDAVPPNVVEEKSVLLLAHNLPQEFQVFYWYKGTTLNPDSEIARYIRSDNMSKTGPAYSGRETIYSNGSLFFQNVNKTDERAYTLSVFDQQFNPIQTSVQFRVYPALQKPNVTGNNSNPMEGEPFVSLMCEPYTNNTSYLWSRNGESLSEGDRVTFSEGNRTLTLLNVRRTDKGYYECEARNPATFNRSDPFNLDVIYGPDAPVISPPDIYLHQGSNLNLSCHADSNPPAQYFWLINEKLQTSSQELFISNITTNNSGTYACFVNNTVTGLSRTTVKNITVFEPVTQPSIQITNTTVKELGSVTLTCFSKDTGVSVRWLFNSQSLQLTDRMTLSQDNSTLRIDPIKREDAGDYQCEISNPVSFRISHPIKLDVIPDPTQGNSGLSEGAIAGIVIGSVAGVALIAALAYFLYSRKTGGGSDHRDLTEHKPSTSSHNLGPSDDSPNKVDDVSYSVLNFNAQQSKRPTSASSSPTETVYSVVKKK</sequence>
<dbReference type="FunFam" id="2.60.40.10:FF:000340">
    <property type="entry name" value="Carcinoembryonic antigen-related cell adhesion molecule 1"/>
    <property type="match status" value="1"/>
</dbReference>
<dbReference type="Gene3D" id="2.60.40.10">
    <property type="entry name" value="Immunoglobulins"/>
    <property type="match status" value="4"/>
</dbReference>
<dbReference type="CTD" id="634"/>
<evidence type="ECO:0000256" key="2">
    <source>
        <dbReference type="ARBA" id="ARBA00022737"/>
    </source>
</evidence>
<dbReference type="Proteomes" id="UP000234681">
    <property type="component" value="Chromosome 1"/>
</dbReference>